<accession>A0AA35W4R4</accession>
<protein>
    <submittedName>
        <fullName evidence="1">Uncharacterized protein</fullName>
    </submittedName>
</protein>
<proteinExistence type="predicted"/>
<sequence>MEYLALAKRQHSFKTQPGKAWWRGFMDRWPMLTERKAQHLSKKRAQGANEETIKSFFERVEALLREAGLLYIDG</sequence>
<reference evidence="1" key="1">
    <citation type="submission" date="2023-03" db="EMBL/GenBank/DDBJ databases">
        <authorList>
            <person name="Steffen K."/>
            <person name="Cardenas P."/>
        </authorList>
    </citation>
    <scope>NUCLEOTIDE SEQUENCE</scope>
</reference>
<evidence type="ECO:0000313" key="2">
    <source>
        <dbReference type="Proteomes" id="UP001174909"/>
    </source>
</evidence>
<keyword evidence="2" id="KW-1185">Reference proteome</keyword>
<evidence type="ECO:0000313" key="1">
    <source>
        <dbReference type="EMBL" id="CAI8008093.1"/>
    </source>
</evidence>
<name>A0AA35W4R4_GEOBA</name>
<dbReference type="AlphaFoldDB" id="A0AA35W4R4"/>
<organism evidence="1 2">
    <name type="scientific">Geodia barretti</name>
    <name type="common">Barrett's horny sponge</name>
    <dbReference type="NCBI Taxonomy" id="519541"/>
    <lineage>
        <taxon>Eukaryota</taxon>
        <taxon>Metazoa</taxon>
        <taxon>Porifera</taxon>
        <taxon>Demospongiae</taxon>
        <taxon>Heteroscleromorpha</taxon>
        <taxon>Tetractinellida</taxon>
        <taxon>Astrophorina</taxon>
        <taxon>Geodiidae</taxon>
        <taxon>Geodia</taxon>
    </lineage>
</organism>
<dbReference type="Proteomes" id="UP001174909">
    <property type="component" value="Unassembled WGS sequence"/>
</dbReference>
<feature type="non-terminal residue" evidence="1">
    <location>
        <position position="74"/>
    </location>
</feature>
<gene>
    <name evidence="1" type="ORF">GBAR_LOCUS5597</name>
</gene>
<comment type="caution">
    <text evidence="1">The sequence shown here is derived from an EMBL/GenBank/DDBJ whole genome shotgun (WGS) entry which is preliminary data.</text>
</comment>
<dbReference type="EMBL" id="CASHTH010000815">
    <property type="protein sequence ID" value="CAI8008093.1"/>
    <property type="molecule type" value="Genomic_DNA"/>
</dbReference>